<gene>
    <name evidence="1" type="ORF">KAK06_00045</name>
</gene>
<dbReference type="InterPro" id="IPR027417">
    <property type="entry name" value="P-loop_NTPase"/>
</dbReference>
<evidence type="ECO:0000313" key="1">
    <source>
        <dbReference type="EMBL" id="MBQ0957333.1"/>
    </source>
</evidence>
<keyword evidence="2" id="KW-1185">Reference proteome</keyword>
<proteinExistence type="predicted"/>
<evidence type="ECO:0000313" key="2">
    <source>
        <dbReference type="Proteomes" id="UP000678374"/>
    </source>
</evidence>
<dbReference type="EMBL" id="JAGQDE010000001">
    <property type="protein sequence ID" value="MBQ0957333.1"/>
    <property type="molecule type" value="Genomic_DNA"/>
</dbReference>
<dbReference type="RefSeq" id="WP_210799641.1">
    <property type="nucleotide sequence ID" value="NZ_JAGQDE010000001.1"/>
</dbReference>
<name>A0A940YBV8_9BURK</name>
<accession>A0A940YBV8</accession>
<sequence length="377" mass="41825">MTEPTFILHIGRHKSGTSSLQAYLADHPDRLAAEDILYPRAGRQGIAHHALAGVLQQRSMREDPQRADATLRQFRHDLARELDGRPARRVLLSSEAFQNARAVDVAAAFAPRNSSVIVYLREQADYLVSSYQQVVHARQHAADLATYGSGTGVDYDHFLAGWEAAWPGADLQVGVYARQALLRSNVIDDFFARLGIEVDASDEPQDRNPSIGGALLELKRLLNARLPVDRWPKGVYQAFSQAAGTDPALRLRPALTPQRAEQVRAHCAPSNAKVARRRFDRDVLFQHLPTVSHTRALGFEDFQLALQALLQARREVAQCVVEVLLGASGLDTARRDRVLAQFDAGNTDPYRRVLRRLARQGAGPDWAWNFPVDALAA</sequence>
<organism evidence="1 2">
    <name type="scientific">Ideonella aquatica</name>
    <dbReference type="NCBI Taxonomy" id="2824119"/>
    <lineage>
        <taxon>Bacteria</taxon>
        <taxon>Pseudomonadati</taxon>
        <taxon>Pseudomonadota</taxon>
        <taxon>Betaproteobacteria</taxon>
        <taxon>Burkholderiales</taxon>
        <taxon>Sphaerotilaceae</taxon>
        <taxon>Ideonella</taxon>
    </lineage>
</organism>
<dbReference type="Proteomes" id="UP000678374">
    <property type="component" value="Unassembled WGS sequence"/>
</dbReference>
<dbReference type="AlphaFoldDB" id="A0A940YBV8"/>
<dbReference type="SUPFAM" id="SSF52540">
    <property type="entry name" value="P-loop containing nucleoside triphosphate hydrolases"/>
    <property type="match status" value="1"/>
</dbReference>
<reference evidence="1" key="1">
    <citation type="submission" date="2021-04" db="EMBL/GenBank/DDBJ databases">
        <title>The genome sequence of Ideonella sp. 4Y11.</title>
        <authorList>
            <person name="Liu Y."/>
        </authorList>
    </citation>
    <scope>NUCLEOTIDE SEQUENCE</scope>
    <source>
        <strain evidence="1">4Y11</strain>
    </source>
</reference>
<dbReference type="Gene3D" id="3.40.50.300">
    <property type="entry name" value="P-loop containing nucleotide triphosphate hydrolases"/>
    <property type="match status" value="1"/>
</dbReference>
<comment type="caution">
    <text evidence="1">The sequence shown here is derived from an EMBL/GenBank/DDBJ whole genome shotgun (WGS) entry which is preliminary data.</text>
</comment>
<protein>
    <recommendedName>
        <fullName evidence="3">Sulfotransferase family protein</fullName>
    </recommendedName>
</protein>
<evidence type="ECO:0008006" key="3">
    <source>
        <dbReference type="Google" id="ProtNLM"/>
    </source>
</evidence>